<dbReference type="Proteomes" id="UP000065220">
    <property type="component" value="Chromosome"/>
</dbReference>
<dbReference type="PANTHER" id="PTHR42791:SF1">
    <property type="entry name" value="N-ACETYLTRANSFERASE DOMAIN-CONTAINING PROTEIN"/>
    <property type="match status" value="1"/>
</dbReference>
<dbReference type="OrthoDB" id="7057833at2"/>
<dbReference type="GO" id="GO:0016747">
    <property type="term" value="F:acyltransferase activity, transferring groups other than amino-acyl groups"/>
    <property type="evidence" value="ECO:0007669"/>
    <property type="project" value="InterPro"/>
</dbReference>
<dbReference type="SUPFAM" id="SSF55729">
    <property type="entry name" value="Acyl-CoA N-acyltransferases (Nat)"/>
    <property type="match status" value="1"/>
</dbReference>
<dbReference type="PROSITE" id="PS51186">
    <property type="entry name" value="GNAT"/>
    <property type="match status" value="1"/>
</dbReference>
<name>A0A0X8JEU5_ACTRD</name>
<feature type="domain" description="N-acetyltransferase" evidence="1">
    <location>
        <begin position="14"/>
        <end position="211"/>
    </location>
</feature>
<dbReference type="STRING" id="111015.AXF14_07990"/>
<organism evidence="2 3">
    <name type="scientific">Actinomyces radicidentis</name>
    <dbReference type="NCBI Taxonomy" id="111015"/>
    <lineage>
        <taxon>Bacteria</taxon>
        <taxon>Bacillati</taxon>
        <taxon>Actinomycetota</taxon>
        <taxon>Actinomycetes</taxon>
        <taxon>Actinomycetales</taxon>
        <taxon>Actinomycetaceae</taxon>
        <taxon>Actinomyces</taxon>
    </lineage>
</organism>
<dbReference type="CDD" id="cd04301">
    <property type="entry name" value="NAT_SF"/>
    <property type="match status" value="1"/>
</dbReference>
<protein>
    <recommendedName>
        <fullName evidence="1">N-acetyltransferase domain-containing protein</fullName>
    </recommendedName>
</protein>
<gene>
    <name evidence="2" type="ORF">AXF14_07990</name>
</gene>
<evidence type="ECO:0000259" key="1">
    <source>
        <dbReference type="PROSITE" id="PS51186"/>
    </source>
</evidence>
<dbReference type="InterPro" id="IPR000182">
    <property type="entry name" value="GNAT_dom"/>
</dbReference>
<dbReference type="AlphaFoldDB" id="A0A0X8JEU5"/>
<keyword evidence="3" id="KW-1185">Reference proteome</keyword>
<reference evidence="3" key="1">
    <citation type="submission" date="2016-02" db="EMBL/GenBank/DDBJ databases">
        <authorList>
            <person name="Holder M.E."/>
            <person name="Ajami N.J."/>
            <person name="Petrosino J.F."/>
        </authorList>
    </citation>
    <scope>NUCLEOTIDE SEQUENCE [LARGE SCALE GENOMIC DNA]</scope>
    <source>
        <strain evidence="3">CCUG 36733</strain>
    </source>
</reference>
<accession>A0A0X8JEU5</accession>
<dbReference type="InterPro" id="IPR052523">
    <property type="entry name" value="Trichothecene_AcTrans"/>
</dbReference>
<dbReference type="KEGG" id="ard:AXF14_07990"/>
<evidence type="ECO:0000313" key="3">
    <source>
        <dbReference type="Proteomes" id="UP000065220"/>
    </source>
</evidence>
<dbReference type="InterPro" id="IPR016181">
    <property type="entry name" value="Acyl_CoA_acyltransferase"/>
</dbReference>
<sequence>MPASLSAEVPAPACTITPAAPADLTEAARVLAEAFQDDAPLRATLGLPGTVPPERSEALFACILEDGPLPSGTVDVARIDGRVVGVGVWTCPAGAHVGLRGHLRTLPRYVHALGLLGALRAARTDDAVAAHRPARPSWYLKVLGVAPEHRGKGIGTALMEYRLAIVDAEDDDAYLESSTPASGRVYERLGFTAMRPVEAWEGARPWAMWREARSRRREAPEG</sequence>
<dbReference type="EMBL" id="CP014228">
    <property type="protein sequence ID" value="AMD87534.1"/>
    <property type="molecule type" value="Genomic_DNA"/>
</dbReference>
<dbReference type="Pfam" id="PF13508">
    <property type="entry name" value="Acetyltransf_7"/>
    <property type="match status" value="1"/>
</dbReference>
<dbReference type="RefSeq" id="WP_067942294.1">
    <property type="nucleotide sequence ID" value="NZ_CP014228.1"/>
</dbReference>
<dbReference type="Gene3D" id="3.40.630.30">
    <property type="match status" value="1"/>
</dbReference>
<proteinExistence type="predicted"/>
<evidence type="ECO:0000313" key="2">
    <source>
        <dbReference type="EMBL" id="AMD87534.1"/>
    </source>
</evidence>
<dbReference type="PANTHER" id="PTHR42791">
    <property type="entry name" value="GNAT FAMILY ACETYLTRANSFERASE"/>
    <property type="match status" value="1"/>
</dbReference>